<dbReference type="Proteomes" id="UP000198953">
    <property type="component" value="Unassembled WGS sequence"/>
</dbReference>
<sequence>MVPWLLLAVLLALGVAAMHTLGHLGAPTSRTTVAAPADPTGPSHSGMEHATRAHHGSGTAPDAAHDTAFACLTVLAAAVVLTLPLATLRGLGGTSPGLPAAARRRRPAPQRGPPLSLVLTRTVVLRT</sequence>
<keyword evidence="5" id="KW-1185">Reference proteome</keyword>
<keyword evidence="3" id="KW-0732">Signal</keyword>
<feature type="region of interest" description="Disordered" evidence="1">
    <location>
        <begin position="94"/>
        <end position="114"/>
    </location>
</feature>
<evidence type="ECO:0000256" key="3">
    <source>
        <dbReference type="SAM" id="SignalP"/>
    </source>
</evidence>
<proteinExistence type="predicted"/>
<keyword evidence="2" id="KW-1133">Transmembrane helix</keyword>
<reference evidence="4 5" key="1">
    <citation type="submission" date="2016-10" db="EMBL/GenBank/DDBJ databases">
        <authorList>
            <person name="de Groot N.N."/>
        </authorList>
    </citation>
    <scope>NUCLEOTIDE SEQUENCE [LARGE SCALE GENOMIC DNA]</scope>
    <source>
        <strain evidence="4 5">DSM 43357</strain>
    </source>
</reference>
<gene>
    <name evidence="4" type="ORF">SAMN05660976_02633</name>
</gene>
<feature type="signal peptide" evidence="3">
    <location>
        <begin position="1"/>
        <end position="25"/>
    </location>
</feature>
<protein>
    <submittedName>
        <fullName evidence="4">Uncharacterized protein</fullName>
    </submittedName>
</protein>
<keyword evidence="2" id="KW-0812">Transmembrane</keyword>
<feature type="transmembrane region" description="Helical" evidence="2">
    <location>
        <begin position="67"/>
        <end position="88"/>
    </location>
</feature>
<keyword evidence="2" id="KW-0472">Membrane</keyword>
<feature type="chain" id="PRO_5011611005" evidence="3">
    <location>
        <begin position="26"/>
        <end position="127"/>
    </location>
</feature>
<evidence type="ECO:0000256" key="2">
    <source>
        <dbReference type="SAM" id="Phobius"/>
    </source>
</evidence>
<dbReference type="AlphaFoldDB" id="A0A1H7QPB3"/>
<feature type="region of interest" description="Disordered" evidence="1">
    <location>
        <begin position="26"/>
        <end position="60"/>
    </location>
</feature>
<dbReference type="EMBL" id="FOBF01000005">
    <property type="protein sequence ID" value="SEL49841.1"/>
    <property type="molecule type" value="Genomic_DNA"/>
</dbReference>
<dbReference type="STRING" id="46177.SAMN05660976_02633"/>
<organism evidence="4 5">
    <name type="scientific">Nonomuraea pusilla</name>
    <dbReference type="NCBI Taxonomy" id="46177"/>
    <lineage>
        <taxon>Bacteria</taxon>
        <taxon>Bacillati</taxon>
        <taxon>Actinomycetota</taxon>
        <taxon>Actinomycetes</taxon>
        <taxon>Streptosporangiales</taxon>
        <taxon>Streptosporangiaceae</taxon>
        <taxon>Nonomuraea</taxon>
    </lineage>
</organism>
<evidence type="ECO:0000256" key="1">
    <source>
        <dbReference type="SAM" id="MobiDB-lite"/>
    </source>
</evidence>
<accession>A0A1H7QPB3</accession>
<name>A0A1H7QPB3_9ACTN</name>
<evidence type="ECO:0000313" key="4">
    <source>
        <dbReference type="EMBL" id="SEL49841.1"/>
    </source>
</evidence>
<evidence type="ECO:0000313" key="5">
    <source>
        <dbReference type="Proteomes" id="UP000198953"/>
    </source>
</evidence>